<feature type="transmembrane region" description="Helical" evidence="1">
    <location>
        <begin position="12"/>
        <end position="31"/>
    </location>
</feature>
<protein>
    <submittedName>
        <fullName evidence="2">Uncharacterized protein</fullName>
    </submittedName>
</protein>
<dbReference type="HOGENOM" id="CLU_130323_0_0_9"/>
<keyword evidence="1" id="KW-1133">Transmembrane helix</keyword>
<sequence>MRLTKADGYKKIGIGLGVIFVTLICLVWFYFSLYKNPVTSNIIFFVFLTVVAILISALSLLKLICMFAFLIIETGINETKYIRKYGGILYRMDSHGLSYHEKGFLIVRSWSEVIDVGLFRQMESEVIYNYQIKFSDDDRHTFDLRGNYPTIAFKEKIEEFWFKYNS</sequence>
<keyword evidence="1" id="KW-0812">Transmembrane</keyword>
<evidence type="ECO:0000256" key="1">
    <source>
        <dbReference type="SAM" id="Phobius"/>
    </source>
</evidence>
<evidence type="ECO:0000313" key="3">
    <source>
        <dbReference type="Proteomes" id="UP000004846"/>
    </source>
</evidence>
<keyword evidence="1" id="KW-0472">Membrane</keyword>
<name>A0A125W1Q2_ENTFL</name>
<dbReference type="Proteomes" id="UP000004846">
    <property type="component" value="Unassembled WGS sequence"/>
</dbReference>
<evidence type="ECO:0000313" key="2">
    <source>
        <dbReference type="EMBL" id="EFM81320.1"/>
    </source>
</evidence>
<dbReference type="RefSeq" id="WP_002357781.1">
    <property type="nucleotide sequence ID" value="NZ_GL454489.1"/>
</dbReference>
<feature type="transmembrane region" description="Helical" evidence="1">
    <location>
        <begin position="43"/>
        <end position="72"/>
    </location>
</feature>
<proteinExistence type="predicted"/>
<reference evidence="2 3" key="1">
    <citation type="submission" date="2010-07" db="EMBL/GenBank/DDBJ databases">
        <authorList>
            <person name="Sid Ahmed O."/>
        </authorList>
    </citation>
    <scope>NUCLEOTIDE SEQUENCE [LARGE SCALE GENOMIC DNA]</scope>
    <source>
        <strain evidence="2 3">TX4248</strain>
    </source>
</reference>
<comment type="caution">
    <text evidence="2">The sequence shown here is derived from an EMBL/GenBank/DDBJ whole genome shotgun (WGS) entry which is preliminary data.</text>
</comment>
<dbReference type="EMBL" id="AEBR01000110">
    <property type="protein sequence ID" value="EFM81320.1"/>
    <property type="molecule type" value="Genomic_DNA"/>
</dbReference>
<organism evidence="2 3">
    <name type="scientific">Enterococcus faecalis TX4248</name>
    <dbReference type="NCBI Taxonomy" id="749495"/>
    <lineage>
        <taxon>Bacteria</taxon>
        <taxon>Bacillati</taxon>
        <taxon>Bacillota</taxon>
        <taxon>Bacilli</taxon>
        <taxon>Lactobacillales</taxon>
        <taxon>Enterococcaceae</taxon>
        <taxon>Enterococcus</taxon>
    </lineage>
</organism>
<gene>
    <name evidence="2" type="ORF">HMPREF9498_03259</name>
</gene>
<accession>A0A125W1Q2</accession>
<dbReference type="AlphaFoldDB" id="A0A125W1Q2"/>